<proteinExistence type="predicted"/>
<feature type="compositionally biased region" description="Basic and acidic residues" evidence="1">
    <location>
        <begin position="191"/>
        <end position="224"/>
    </location>
</feature>
<evidence type="ECO:0000313" key="2">
    <source>
        <dbReference type="EMBL" id="KAF0902628.1"/>
    </source>
</evidence>
<accession>A0A6G1CQ75</accession>
<feature type="region of interest" description="Disordered" evidence="1">
    <location>
        <begin position="171"/>
        <end position="224"/>
    </location>
</feature>
<sequence>MAPGATTLSLGSDGGVQQWWYSAYLRRQRGCLSLAAVPDAAQPWWKSARCSAVVLGAGEMRHRICGQGSVSALVATIGETTNPSSIPKHVWLIFTSSARDVVHDTLTITEKPPEHWQQGGKHCVFVHLEEIQDYTSATVTLDEQATCAPAKRWLPAWHLGIADSEPAPARAFSEFPHHPIPPRSYQFQGGWDKDRNQRDRGREGRNNPRKKYNDDHPNDLRGNS</sequence>
<organism evidence="2 3">
    <name type="scientific">Oryza meyeriana var. granulata</name>
    <dbReference type="NCBI Taxonomy" id="110450"/>
    <lineage>
        <taxon>Eukaryota</taxon>
        <taxon>Viridiplantae</taxon>
        <taxon>Streptophyta</taxon>
        <taxon>Embryophyta</taxon>
        <taxon>Tracheophyta</taxon>
        <taxon>Spermatophyta</taxon>
        <taxon>Magnoliopsida</taxon>
        <taxon>Liliopsida</taxon>
        <taxon>Poales</taxon>
        <taxon>Poaceae</taxon>
        <taxon>BOP clade</taxon>
        <taxon>Oryzoideae</taxon>
        <taxon>Oryzeae</taxon>
        <taxon>Oryzinae</taxon>
        <taxon>Oryza</taxon>
        <taxon>Oryza meyeriana</taxon>
    </lineage>
</organism>
<gene>
    <name evidence="2" type="ORF">E2562_018259</name>
</gene>
<keyword evidence="3" id="KW-1185">Reference proteome</keyword>
<dbReference type="EMBL" id="SPHZ02000008">
    <property type="protein sequence ID" value="KAF0902628.1"/>
    <property type="molecule type" value="Genomic_DNA"/>
</dbReference>
<name>A0A6G1CQ75_9ORYZ</name>
<protein>
    <submittedName>
        <fullName evidence="2">Uncharacterized protein</fullName>
    </submittedName>
</protein>
<dbReference type="AlphaFoldDB" id="A0A6G1CQ75"/>
<evidence type="ECO:0000313" key="3">
    <source>
        <dbReference type="Proteomes" id="UP000479710"/>
    </source>
</evidence>
<reference evidence="2 3" key="1">
    <citation type="submission" date="2019-11" db="EMBL/GenBank/DDBJ databases">
        <title>Whole genome sequence of Oryza granulata.</title>
        <authorList>
            <person name="Li W."/>
        </authorList>
    </citation>
    <scope>NUCLEOTIDE SEQUENCE [LARGE SCALE GENOMIC DNA]</scope>
    <source>
        <strain evidence="3">cv. Menghai</strain>
        <tissue evidence="2">Leaf</tissue>
    </source>
</reference>
<dbReference type="OrthoDB" id="10576691at2759"/>
<dbReference type="Proteomes" id="UP000479710">
    <property type="component" value="Unassembled WGS sequence"/>
</dbReference>
<comment type="caution">
    <text evidence="2">The sequence shown here is derived from an EMBL/GenBank/DDBJ whole genome shotgun (WGS) entry which is preliminary data.</text>
</comment>
<evidence type="ECO:0000256" key="1">
    <source>
        <dbReference type="SAM" id="MobiDB-lite"/>
    </source>
</evidence>